<sequence>MNQREPYRLDDDIDDSQLPKSRTQRLSEHYHRAAGHTPLHSHATRSSHLAGVSITQPGTPPIRNASLPSHGRGPELVSGGVQSTTTPPWTQPSQHSIPSKSQVVAAHSSTPSAPSAFSQLFWPVNHILSAFTTPPRKGVEDETHVEAVPSPGQLNSSGGDFWLETPTRDYEQRKVRQTEKYATTSRRKTHVRNDTFVADQGQDTRDMRWVSRGEGSWEEGGVEYYWGEEDTEEDDVDYAEVQDMRRKRVEIDSATGLRKMNLGNMHRDEEQDIATRRAEIITPIDAKTASVTRGMKLSALYGEEGQDPTQGTRRRKPVSIDPKRTKETRSYWDDEVDLAAQGMKRMNMKQEFAYGTGEDAKAMSQGMRRKATPSVDTESAADMRRVNQAKYYREEEGKGRGEGGVKAREKSGQKAASYEAQSASGMREIKQDISRSGGGQGMTAGSTWEHSKVPSPSKGDIWDDPGLSVNALRGAHAEAKHKLALIRKKARFGAEQMASNHPRWTQDRYSDLLDEVLDLQAETNRKKARLDEAERMLRDRDRKVSQGVWLGQAERRVDKANGTPSCACGSTAGTAIPVDDCDSDSATSNRTSTDLLSMWRLADAEVQKARKRELNAQVKWKGGDRLWPRTRYEGYLQETRVLERRALNLRKSLRPLPDQPVPPHKRIEGNLSAESFTPPLDLLVVHCICNIKHFGKKWHPPSVLLLPHSCETSPNTKAASAPANHADSQPRRVVISPNRIALARTLVMSNPATLAGSLSGSVWSTARSSSSPRCVSFSLKPAAPLHHTTQTHTGVPEAKVPTPRFPFSRLRRDRPTDSMVDALGSSGGIAFRPCF</sequence>
<evidence type="ECO:0000256" key="1">
    <source>
        <dbReference type="SAM" id="MobiDB-lite"/>
    </source>
</evidence>
<feature type="compositionally biased region" description="Low complexity" evidence="1">
    <location>
        <begin position="82"/>
        <end position="96"/>
    </location>
</feature>
<feature type="region of interest" description="Disordered" evidence="1">
    <location>
        <begin position="148"/>
        <end position="187"/>
    </location>
</feature>
<evidence type="ECO:0000313" key="3">
    <source>
        <dbReference type="Proteomes" id="UP000521943"/>
    </source>
</evidence>
<dbReference type="AlphaFoldDB" id="A0A8H6H6A3"/>
<name>A0A8H6H6A3_9AGAR</name>
<feature type="region of interest" description="Disordered" evidence="1">
    <location>
        <begin position="301"/>
        <end position="326"/>
    </location>
</feature>
<feature type="compositionally biased region" description="Basic and acidic residues" evidence="1">
    <location>
        <begin position="166"/>
        <end position="179"/>
    </location>
</feature>
<feature type="region of interest" description="Disordered" evidence="1">
    <location>
        <begin position="1"/>
        <end position="112"/>
    </location>
</feature>
<feature type="region of interest" description="Disordered" evidence="1">
    <location>
        <begin position="393"/>
        <end position="460"/>
    </location>
</feature>
<organism evidence="2 3">
    <name type="scientific">Ephemerocybe angulata</name>
    <dbReference type="NCBI Taxonomy" id="980116"/>
    <lineage>
        <taxon>Eukaryota</taxon>
        <taxon>Fungi</taxon>
        <taxon>Dikarya</taxon>
        <taxon>Basidiomycota</taxon>
        <taxon>Agaricomycotina</taxon>
        <taxon>Agaricomycetes</taxon>
        <taxon>Agaricomycetidae</taxon>
        <taxon>Agaricales</taxon>
        <taxon>Agaricineae</taxon>
        <taxon>Psathyrellaceae</taxon>
        <taxon>Ephemerocybe</taxon>
    </lineage>
</organism>
<reference evidence="2 3" key="1">
    <citation type="submission" date="2020-07" db="EMBL/GenBank/DDBJ databases">
        <title>Comparative genomics of pyrophilous fungi reveals a link between fire events and developmental genes.</title>
        <authorList>
            <consortium name="DOE Joint Genome Institute"/>
            <person name="Steindorff A.S."/>
            <person name="Carver A."/>
            <person name="Calhoun S."/>
            <person name="Stillman K."/>
            <person name="Liu H."/>
            <person name="Lipzen A."/>
            <person name="Pangilinan J."/>
            <person name="Labutti K."/>
            <person name="Bruns T.D."/>
            <person name="Grigoriev I.V."/>
        </authorList>
    </citation>
    <scope>NUCLEOTIDE SEQUENCE [LARGE SCALE GENOMIC DNA]</scope>
    <source>
        <strain evidence="2 3">CBS 144469</strain>
    </source>
</reference>
<accession>A0A8H6H6A3</accession>
<dbReference type="Proteomes" id="UP000521943">
    <property type="component" value="Unassembled WGS sequence"/>
</dbReference>
<feature type="compositionally biased region" description="Basic and acidic residues" evidence="1">
    <location>
        <begin position="1"/>
        <end position="10"/>
    </location>
</feature>
<comment type="caution">
    <text evidence="2">The sequence shown here is derived from an EMBL/GenBank/DDBJ whole genome shotgun (WGS) entry which is preliminary data.</text>
</comment>
<dbReference type="EMBL" id="JACGCI010000270">
    <property type="protein sequence ID" value="KAF6741254.1"/>
    <property type="molecule type" value="Genomic_DNA"/>
</dbReference>
<proteinExistence type="predicted"/>
<protein>
    <submittedName>
        <fullName evidence="2">Uncharacterized protein</fullName>
    </submittedName>
</protein>
<feature type="compositionally biased region" description="Basic and acidic residues" evidence="1">
    <location>
        <begin position="393"/>
        <end position="412"/>
    </location>
</feature>
<keyword evidence="3" id="KW-1185">Reference proteome</keyword>
<evidence type="ECO:0000313" key="2">
    <source>
        <dbReference type="EMBL" id="KAF6741254.1"/>
    </source>
</evidence>
<gene>
    <name evidence="2" type="ORF">DFP72DRAFT_1084553</name>
</gene>
<feature type="region of interest" description="Disordered" evidence="1">
    <location>
        <begin position="787"/>
        <end position="807"/>
    </location>
</feature>